<dbReference type="eggNOG" id="COG0683">
    <property type="taxonomic scope" value="Bacteria"/>
</dbReference>
<dbReference type="HOGENOM" id="CLU_730946_0_0_10"/>
<feature type="transmembrane region" description="Helical" evidence="1">
    <location>
        <begin position="130"/>
        <end position="148"/>
    </location>
</feature>
<accession>B3QRP4</accession>
<gene>
    <name evidence="2" type="ordered locus">Ctha_1384</name>
</gene>
<proteinExistence type="predicted"/>
<dbReference type="KEGG" id="cts:Ctha_1384"/>
<evidence type="ECO:0000256" key="1">
    <source>
        <dbReference type="SAM" id="Phobius"/>
    </source>
</evidence>
<feature type="transmembrane region" description="Helical" evidence="1">
    <location>
        <begin position="180"/>
        <end position="198"/>
    </location>
</feature>
<keyword evidence="1" id="KW-0812">Transmembrane</keyword>
<feature type="transmembrane region" description="Helical" evidence="1">
    <location>
        <begin position="283"/>
        <end position="301"/>
    </location>
</feature>
<evidence type="ECO:0000313" key="3">
    <source>
        <dbReference type="Proteomes" id="UP000001208"/>
    </source>
</evidence>
<dbReference type="OrthoDB" id="246859at2"/>
<evidence type="ECO:0008006" key="4">
    <source>
        <dbReference type="Google" id="ProtNLM"/>
    </source>
</evidence>
<keyword evidence="1" id="KW-0472">Membrane</keyword>
<organism evidence="2 3">
    <name type="scientific">Chloroherpeton thalassium (strain ATCC 35110 / GB-78)</name>
    <dbReference type="NCBI Taxonomy" id="517418"/>
    <lineage>
        <taxon>Bacteria</taxon>
        <taxon>Pseudomonadati</taxon>
        <taxon>Chlorobiota</taxon>
        <taxon>Chlorobiia</taxon>
        <taxon>Chlorobiales</taxon>
        <taxon>Chloroherpetonaceae</taxon>
        <taxon>Chloroherpeton</taxon>
    </lineage>
</organism>
<name>B3QRP4_CHLT3</name>
<feature type="transmembrane region" description="Helical" evidence="1">
    <location>
        <begin position="91"/>
        <end position="110"/>
    </location>
</feature>
<dbReference type="EMBL" id="CP001100">
    <property type="protein sequence ID" value="ACF13847.1"/>
    <property type="molecule type" value="Genomic_DNA"/>
</dbReference>
<keyword evidence="3" id="KW-1185">Reference proteome</keyword>
<dbReference type="STRING" id="517418.Ctha_1384"/>
<reference evidence="2 3" key="1">
    <citation type="submission" date="2008-06" db="EMBL/GenBank/DDBJ databases">
        <title>Complete sequence of Chloroherpeton thalassium ATCC 35110.</title>
        <authorList>
            <consortium name="US DOE Joint Genome Institute"/>
            <person name="Lucas S."/>
            <person name="Copeland A."/>
            <person name="Lapidus A."/>
            <person name="Glavina del Rio T."/>
            <person name="Dalin E."/>
            <person name="Tice H."/>
            <person name="Bruce D."/>
            <person name="Goodwin L."/>
            <person name="Pitluck S."/>
            <person name="Schmutz J."/>
            <person name="Larimer F."/>
            <person name="Land M."/>
            <person name="Hauser L."/>
            <person name="Kyrpides N."/>
            <person name="Mikhailova N."/>
            <person name="Liu Z."/>
            <person name="Li T."/>
            <person name="Zhao F."/>
            <person name="Overmann J."/>
            <person name="Bryant D.A."/>
            <person name="Richardson P."/>
        </authorList>
    </citation>
    <scope>NUCLEOTIDE SEQUENCE [LARGE SCALE GENOMIC DNA]</scope>
    <source>
        <strain evidence="3">ATCC 35110 / GB-78</strain>
    </source>
</reference>
<feature type="transmembrane region" description="Helical" evidence="1">
    <location>
        <begin position="346"/>
        <end position="363"/>
    </location>
</feature>
<feature type="transmembrane region" description="Helical" evidence="1">
    <location>
        <begin position="243"/>
        <end position="263"/>
    </location>
</feature>
<feature type="transmembrane region" description="Helical" evidence="1">
    <location>
        <begin position="32"/>
        <end position="49"/>
    </location>
</feature>
<sequence length="378" mass="41973">MEIDSVSSINVKSNHDTERAKLSVIEVLKQESSFLLFIGVAVIIAAFVFNDPQLAMWFGFALAGYSAIANDSIQTIGTFIASNQDKRWWHLWLYIGGIFVVTVFYSWVTYNGDVSSQRLTAKGFAKAPESFAFLQIAAPIFLLILTRLRMPVSTTFLLLSSFSTKSGAIASVMIKSVSGYFLAFTIAIVVWMLLAKVIRKYMVGKPHPAWTIAQWITSGWLWSVWIMQDAANIAVYLPRQLSLTQFIIFAGYIFFGLAILFYLKGDRIQGVVTEKSAITDVRAATLIDFIYAIILYYFKVVSVIPMSTTWVFIGLLGGREIAMSLTDAEGSGKPLKQSLRIIGKDVLFAAIGLFVSIIIAFAVNPKMQEELNVLLGLL</sequence>
<keyword evidence="1" id="KW-1133">Transmembrane helix</keyword>
<dbReference type="AlphaFoldDB" id="B3QRP4"/>
<dbReference type="RefSeq" id="WP_012499931.1">
    <property type="nucleotide sequence ID" value="NC_011026.1"/>
</dbReference>
<protein>
    <recommendedName>
        <fullName evidence="4">Phosphate/sulfate permease</fullName>
    </recommendedName>
</protein>
<dbReference type="Proteomes" id="UP000001208">
    <property type="component" value="Chromosome"/>
</dbReference>
<evidence type="ECO:0000313" key="2">
    <source>
        <dbReference type="EMBL" id="ACF13847.1"/>
    </source>
</evidence>
<feature type="transmembrane region" description="Helical" evidence="1">
    <location>
        <begin position="55"/>
        <end position="79"/>
    </location>
</feature>